<keyword evidence="14" id="KW-1185">Reference proteome</keyword>
<keyword evidence="9 11" id="KW-0472">Membrane</keyword>
<evidence type="ECO:0000256" key="5">
    <source>
        <dbReference type="ARBA" id="ARBA00022737"/>
    </source>
</evidence>
<evidence type="ECO:0000313" key="14">
    <source>
        <dbReference type="Proteomes" id="UP000824469"/>
    </source>
</evidence>
<dbReference type="InterPro" id="IPR027417">
    <property type="entry name" value="P-loop_NTPase"/>
</dbReference>
<keyword evidence="6" id="KW-0547">Nucleotide-binding</keyword>
<evidence type="ECO:0000259" key="12">
    <source>
        <dbReference type="PROSITE" id="PS50893"/>
    </source>
</evidence>
<dbReference type="Pfam" id="PF00005">
    <property type="entry name" value="ABC_tran"/>
    <property type="match status" value="1"/>
</dbReference>
<evidence type="ECO:0000256" key="10">
    <source>
        <dbReference type="SAM" id="MobiDB-lite"/>
    </source>
</evidence>
<dbReference type="SMART" id="SM00382">
    <property type="entry name" value="AAA"/>
    <property type="match status" value="1"/>
</dbReference>
<evidence type="ECO:0000256" key="6">
    <source>
        <dbReference type="ARBA" id="ARBA00022741"/>
    </source>
</evidence>
<feature type="compositionally biased region" description="Basic and acidic residues" evidence="10">
    <location>
        <begin position="819"/>
        <end position="833"/>
    </location>
</feature>
<feature type="region of interest" description="Disordered" evidence="10">
    <location>
        <begin position="819"/>
        <end position="854"/>
    </location>
</feature>
<dbReference type="PANTHER" id="PTHR48040">
    <property type="entry name" value="PLEIOTROPIC DRUG RESISTANCE PROTEIN 1-LIKE ISOFORM X1"/>
    <property type="match status" value="1"/>
</dbReference>
<dbReference type="InterPro" id="IPR029481">
    <property type="entry name" value="ABC_trans_N"/>
</dbReference>
<comment type="subcellular location">
    <subcellularLocation>
        <location evidence="1">Membrane</location>
        <topology evidence="1">Multi-pass membrane protein</topology>
    </subcellularLocation>
</comment>
<dbReference type="InterPro" id="IPR013525">
    <property type="entry name" value="ABC2_TM"/>
</dbReference>
<keyword evidence="3" id="KW-0813">Transport</keyword>
<dbReference type="FunFam" id="3.40.50.300:FF:000179">
    <property type="entry name" value="ABC transporter G family member 34"/>
    <property type="match status" value="1"/>
</dbReference>
<keyword evidence="4 11" id="KW-0812">Transmembrane</keyword>
<evidence type="ECO:0000256" key="4">
    <source>
        <dbReference type="ARBA" id="ARBA00022692"/>
    </source>
</evidence>
<dbReference type="Pfam" id="PF19055">
    <property type="entry name" value="ABC2_membrane_7"/>
    <property type="match status" value="1"/>
</dbReference>
<gene>
    <name evidence="13" type="ORF">KI387_012920</name>
</gene>
<organism evidence="13 14">
    <name type="scientific">Taxus chinensis</name>
    <name type="common">Chinese yew</name>
    <name type="synonym">Taxus wallichiana var. chinensis</name>
    <dbReference type="NCBI Taxonomy" id="29808"/>
    <lineage>
        <taxon>Eukaryota</taxon>
        <taxon>Viridiplantae</taxon>
        <taxon>Streptophyta</taxon>
        <taxon>Embryophyta</taxon>
        <taxon>Tracheophyta</taxon>
        <taxon>Spermatophyta</taxon>
        <taxon>Pinopsida</taxon>
        <taxon>Pinidae</taxon>
        <taxon>Conifers II</taxon>
        <taxon>Cupressales</taxon>
        <taxon>Taxaceae</taxon>
        <taxon>Taxus</taxon>
    </lineage>
</organism>
<keyword evidence="7" id="KW-0067">ATP-binding</keyword>
<evidence type="ECO:0000256" key="2">
    <source>
        <dbReference type="ARBA" id="ARBA00006012"/>
    </source>
</evidence>
<dbReference type="PANTHER" id="PTHR48040:SF13">
    <property type="entry name" value="ABC TRANSPORTER G FAMILY MEMBER 31"/>
    <property type="match status" value="1"/>
</dbReference>
<evidence type="ECO:0000256" key="1">
    <source>
        <dbReference type="ARBA" id="ARBA00004141"/>
    </source>
</evidence>
<name>A0AA38CJW8_TAXCH</name>
<dbReference type="Proteomes" id="UP000824469">
    <property type="component" value="Unassembled WGS sequence"/>
</dbReference>
<evidence type="ECO:0000313" key="13">
    <source>
        <dbReference type="EMBL" id="KAH9301337.1"/>
    </source>
</evidence>
<feature type="transmembrane region" description="Helical" evidence="11">
    <location>
        <begin position="502"/>
        <end position="523"/>
    </location>
</feature>
<dbReference type="Gene3D" id="3.40.50.300">
    <property type="entry name" value="P-loop containing nucleotide triphosphate hydrolases"/>
    <property type="match status" value="1"/>
</dbReference>
<feature type="transmembrane region" description="Helical" evidence="11">
    <location>
        <begin position="586"/>
        <end position="608"/>
    </location>
</feature>
<dbReference type="InterPro" id="IPR043926">
    <property type="entry name" value="ABCG_dom"/>
</dbReference>
<feature type="non-terminal residue" evidence="13">
    <location>
        <position position="1"/>
    </location>
</feature>
<dbReference type="PROSITE" id="PS50893">
    <property type="entry name" value="ABC_TRANSPORTER_2"/>
    <property type="match status" value="1"/>
</dbReference>
<dbReference type="InterPro" id="IPR003439">
    <property type="entry name" value="ABC_transporter-like_ATP-bd"/>
</dbReference>
<proteinExistence type="inferred from homology"/>
<protein>
    <recommendedName>
        <fullName evidence="12">ABC transporter domain-containing protein</fullName>
    </recommendedName>
</protein>
<reference evidence="13 14" key="1">
    <citation type="journal article" date="2021" name="Nat. Plants">
        <title>The Taxus genome provides insights into paclitaxel biosynthesis.</title>
        <authorList>
            <person name="Xiong X."/>
            <person name="Gou J."/>
            <person name="Liao Q."/>
            <person name="Li Y."/>
            <person name="Zhou Q."/>
            <person name="Bi G."/>
            <person name="Li C."/>
            <person name="Du R."/>
            <person name="Wang X."/>
            <person name="Sun T."/>
            <person name="Guo L."/>
            <person name="Liang H."/>
            <person name="Lu P."/>
            <person name="Wu Y."/>
            <person name="Zhang Z."/>
            <person name="Ro D.K."/>
            <person name="Shang Y."/>
            <person name="Huang S."/>
            <person name="Yan J."/>
        </authorList>
    </citation>
    <scope>NUCLEOTIDE SEQUENCE [LARGE SCALE GENOMIC DNA]</scope>
    <source>
        <strain evidence="13">Ta-2019</strain>
    </source>
</reference>
<evidence type="ECO:0000256" key="11">
    <source>
        <dbReference type="SAM" id="Phobius"/>
    </source>
</evidence>
<dbReference type="CDD" id="cd03233">
    <property type="entry name" value="ABCG_PDR_domain1"/>
    <property type="match status" value="1"/>
</dbReference>
<keyword evidence="8 11" id="KW-1133">Transmembrane helix</keyword>
<dbReference type="GO" id="GO:0140359">
    <property type="term" value="F:ABC-type transporter activity"/>
    <property type="evidence" value="ECO:0007669"/>
    <property type="project" value="InterPro"/>
</dbReference>
<evidence type="ECO:0000256" key="9">
    <source>
        <dbReference type="ARBA" id="ARBA00023136"/>
    </source>
</evidence>
<dbReference type="InterPro" id="IPR013581">
    <property type="entry name" value="PDR_assoc"/>
</dbReference>
<dbReference type="InterPro" id="IPR034001">
    <property type="entry name" value="ABCG_PDR_1"/>
</dbReference>
<dbReference type="OMA" id="IYMESMY"/>
<feature type="transmembrane region" description="Helical" evidence="11">
    <location>
        <begin position="645"/>
        <end position="667"/>
    </location>
</feature>
<evidence type="ECO:0000256" key="7">
    <source>
        <dbReference type="ARBA" id="ARBA00022840"/>
    </source>
</evidence>
<dbReference type="GO" id="GO:0005524">
    <property type="term" value="F:ATP binding"/>
    <property type="evidence" value="ECO:0007669"/>
    <property type="project" value="UniProtKB-KW"/>
</dbReference>
<dbReference type="Pfam" id="PF08370">
    <property type="entry name" value="PDR_assoc"/>
    <property type="match status" value="1"/>
</dbReference>
<dbReference type="GO" id="GO:0016887">
    <property type="term" value="F:ATP hydrolysis activity"/>
    <property type="evidence" value="ECO:0007669"/>
    <property type="project" value="InterPro"/>
</dbReference>
<evidence type="ECO:0000256" key="3">
    <source>
        <dbReference type="ARBA" id="ARBA00022448"/>
    </source>
</evidence>
<feature type="domain" description="ABC transporter" evidence="12">
    <location>
        <begin position="133"/>
        <end position="406"/>
    </location>
</feature>
<comment type="similarity">
    <text evidence="2">Belongs to the ABC transporter superfamily. ABCG family. PDR (TC 3.A.1.205) subfamily.</text>
</comment>
<feature type="transmembrane region" description="Helical" evidence="11">
    <location>
        <begin position="535"/>
        <end position="554"/>
    </location>
</feature>
<dbReference type="GO" id="GO:0016020">
    <property type="term" value="C:membrane"/>
    <property type="evidence" value="ECO:0007669"/>
    <property type="project" value="UniProtKB-SubCell"/>
</dbReference>
<keyword evidence="5" id="KW-0677">Repeat</keyword>
<sequence length="902" mass="101799">MAVPLDLEGAGEENDEEALKWAALEKLPTYDRLRKAVLAEVAATGSFRYQNVDVTSLSNETRRNFIHRVLQVAHVDNQQFLSKFRQRIDRVGIRLPTIEVRFEQLKIDADVLVGSRALPTLINFTSNLLEGILNWLHILQSKGTTLTILHSVSGIIKPSRMILLLGPPGAGKTTLLTALAGKPDCDLRTTGNVTYNGHSLTEFVPQRISAYISQHDLHFAEMTVRETLDFSGRCQGVGSRYDLLQELSRREKQEGIKPDPDIDVFMKETAIEGQKTSLTTDYVLKILGLDICADTIVGDQMHRGISGGQKKRVTTGEMLVARPKALFMDEISTGLDSSTTFQIIKCLQQIVHVLDGTMLISLLQPAPETYELFDDIILLSEGEIVYQGPREYVLDFFESMGFKCPDRKGVSDFLQEVTSRKDQEQYWADKSQPYHYTSVKEFAEAFHSFHVGKRLIEELSHPYDRTKNHPAALTSTKYGVSRMNMFKACFSREVLLMKRNSFVYIFKTGQIAVVGTITMTLFLRTEMHQRNITDGNLYMGAMFFVLVHMMFNGFPEMSMTVSRLPVFYKQRDLLFYPAWAYALPAWIVKIPLSFLESLIWVLVTYYVIGFAPEAERFFRQLFLLFLLHQMALGLFKLIASLGRNMIISQTFGSSALLAVLVLGGFVISRENVPSWWIWAYWCSPLSYSQNALAVNEFLAPRWSKPSSTTSNETLGHAIIEARGLFAEARFFWISVGALIGFCVTFNILFTLALSYLNPFVKSQAVVSEDVIEEKHVNRTGESSRGEKLKSVELGSGKNSRAFVKSQAVVSEDVIEEKHVNRTGESSRGEKLKSVELGSGKNSRGHAYSSKRRESPNYEFRSTLDGVLSDLQASVPHKKGMVLPFQPLSIAFRKINYYVDMPQ</sequence>
<feature type="transmembrane region" description="Helical" evidence="11">
    <location>
        <begin position="620"/>
        <end position="639"/>
    </location>
</feature>
<dbReference type="InterPro" id="IPR003593">
    <property type="entry name" value="AAA+_ATPase"/>
</dbReference>
<feature type="transmembrane region" description="Helical" evidence="11">
    <location>
        <begin position="730"/>
        <end position="756"/>
    </location>
</feature>
<dbReference type="SUPFAM" id="SSF52540">
    <property type="entry name" value="P-loop containing nucleoside triphosphate hydrolases"/>
    <property type="match status" value="1"/>
</dbReference>
<dbReference type="Pfam" id="PF14510">
    <property type="entry name" value="ABC_trans_N"/>
    <property type="match status" value="1"/>
</dbReference>
<dbReference type="AlphaFoldDB" id="A0AA38CJW8"/>
<dbReference type="Pfam" id="PF01061">
    <property type="entry name" value="ABC2_membrane"/>
    <property type="match status" value="1"/>
</dbReference>
<evidence type="ECO:0000256" key="8">
    <source>
        <dbReference type="ARBA" id="ARBA00022989"/>
    </source>
</evidence>
<accession>A0AA38CJW8</accession>
<dbReference type="EMBL" id="JAHRHJ020000009">
    <property type="protein sequence ID" value="KAH9301337.1"/>
    <property type="molecule type" value="Genomic_DNA"/>
</dbReference>
<comment type="caution">
    <text evidence="13">The sequence shown here is derived from an EMBL/GenBank/DDBJ whole genome shotgun (WGS) entry which is preliminary data.</text>
</comment>